<proteinExistence type="predicted"/>
<evidence type="ECO:0000313" key="3">
    <source>
        <dbReference type="Proteomes" id="UP000186817"/>
    </source>
</evidence>
<evidence type="ECO:0000256" key="1">
    <source>
        <dbReference type="SAM" id="MobiDB-lite"/>
    </source>
</evidence>
<reference evidence="2 3" key="1">
    <citation type="submission" date="2016-02" db="EMBL/GenBank/DDBJ databases">
        <title>Genome analysis of coral dinoflagellate symbionts highlights evolutionary adaptations to a symbiotic lifestyle.</title>
        <authorList>
            <person name="Aranda M."/>
            <person name="Li Y."/>
            <person name="Liew Y.J."/>
            <person name="Baumgarten S."/>
            <person name="Simakov O."/>
            <person name="Wilson M."/>
            <person name="Piel J."/>
            <person name="Ashoor H."/>
            <person name="Bougouffa S."/>
            <person name="Bajic V.B."/>
            <person name="Ryu T."/>
            <person name="Ravasi T."/>
            <person name="Bayer T."/>
            <person name="Micklem G."/>
            <person name="Kim H."/>
            <person name="Bhak J."/>
            <person name="Lajeunesse T.C."/>
            <person name="Voolstra C.R."/>
        </authorList>
    </citation>
    <scope>NUCLEOTIDE SEQUENCE [LARGE SCALE GENOMIC DNA]</scope>
    <source>
        <strain evidence="2 3">CCMP2467</strain>
    </source>
</reference>
<keyword evidence="3" id="KW-1185">Reference proteome</keyword>
<feature type="region of interest" description="Disordered" evidence="1">
    <location>
        <begin position="311"/>
        <end position="334"/>
    </location>
</feature>
<feature type="region of interest" description="Disordered" evidence="1">
    <location>
        <begin position="113"/>
        <end position="141"/>
    </location>
</feature>
<name>A0A1Q9CPP0_SYMMI</name>
<gene>
    <name evidence="2" type="ORF">AK812_SmicGene34246</name>
</gene>
<comment type="caution">
    <text evidence="2">The sequence shown here is derived from an EMBL/GenBank/DDBJ whole genome shotgun (WGS) entry which is preliminary data.</text>
</comment>
<sequence length="467" mass="52619">MDQAKSENTHAGSWSTSTLVAYSGFYSSGSGDVVAISKALIFDEEEAEALVKEVCWQLPPSDNVHGMFRHGRLLCSRAPDAEFAATINYLLPLTMPRRGGEIWQELRNGDTVSGRVTEMKSQDKKVSSTMSSNRTTEPQEFENEEWLDWEMRLVVEDGKSDSVLLDTDRGEDVWMQKAEVGYTENVEGILEALDGPLSIVHTVSPKEVTQCFKEWVPSLEKEIQQMDLDWWRIAMLASRQMEGGAKYADIEFRRIRTYGDVRGQDIFVFEARGVGREDWLVSGLWDADAIQKEVHARTGPRTTQRARDAYVGAEDQLPAPPRAPDRGSTTQSEADERLQLLRKLARGVKETKDCAAQAGAFTPRPPPADVHVILRYVHEPPEDASIVPGNSCYHVYGDCYSFRHRGTLGRVEQRRICQYCLNRSKEDPDMSADYDRDLQRAQEYERIFNEQLHVSGRSASSAPSDAA</sequence>
<dbReference type="EMBL" id="LSRX01001014">
    <property type="protein sequence ID" value="OLP84837.1"/>
    <property type="molecule type" value="Genomic_DNA"/>
</dbReference>
<organism evidence="2 3">
    <name type="scientific">Symbiodinium microadriaticum</name>
    <name type="common">Dinoflagellate</name>
    <name type="synonym">Zooxanthella microadriatica</name>
    <dbReference type="NCBI Taxonomy" id="2951"/>
    <lineage>
        <taxon>Eukaryota</taxon>
        <taxon>Sar</taxon>
        <taxon>Alveolata</taxon>
        <taxon>Dinophyceae</taxon>
        <taxon>Suessiales</taxon>
        <taxon>Symbiodiniaceae</taxon>
        <taxon>Symbiodinium</taxon>
    </lineage>
</organism>
<feature type="compositionally biased region" description="Polar residues" evidence="1">
    <location>
        <begin position="127"/>
        <end position="138"/>
    </location>
</feature>
<dbReference type="Proteomes" id="UP000186817">
    <property type="component" value="Unassembled WGS sequence"/>
</dbReference>
<dbReference type="AlphaFoldDB" id="A0A1Q9CPP0"/>
<dbReference type="OrthoDB" id="407800at2759"/>
<accession>A0A1Q9CPP0</accession>
<evidence type="ECO:0000313" key="2">
    <source>
        <dbReference type="EMBL" id="OLP84837.1"/>
    </source>
</evidence>
<feature type="compositionally biased region" description="Basic and acidic residues" evidence="1">
    <location>
        <begin position="117"/>
        <end position="126"/>
    </location>
</feature>
<protein>
    <submittedName>
        <fullName evidence="2">Uncharacterized protein</fullName>
    </submittedName>
</protein>